<dbReference type="AlphaFoldDB" id="A0A5E4FJ87"/>
<dbReference type="EMBL" id="JAJFAZ020000001">
    <property type="protein sequence ID" value="KAI5351650.1"/>
    <property type="molecule type" value="Genomic_DNA"/>
</dbReference>
<dbReference type="Proteomes" id="UP000327085">
    <property type="component" value="Chromosome 1"/>
</dbReference>
<organism evidence="4 5">
    <name type="scientific">Prunus dulcis</name>
    <name type="common">Almond</name>
    <name type="synonym">Amygdalus dulcis</name>
    <dbReference type="NCBI Taxonomy" id="3755"/>
    <lineage>
        <taxon>Eukaryota</taxon>
        <taxon>Viridiplantae</taxon>
        <taxon>Streptophyta</taxon>
        <taxon>Embryophyta</taxon>
        <taxon>Tracheophyta</taxon>
        <taxon>Spermatophyta</taxon>
        <taxon>Magnoliopsida</taxon>
        <taxon>eudicotyledons</taxon>
        <taxon>Gunneridae</taxon>
        <taxon>Pentapetalae</taxon>
        <taxon>rosids</taxon>
        <taxon>fabids</taxon>
        <taxon>Rosales</taxon>
        <taxon>Rosaceae</taxon>
        <taxon>Amygdaloideae</taxon>
        <taxon>Amygdaleae</taxon>
        <taxon>Prunus</taxon>
    </lineage>
</organism>
<dbReference type="Proteomes" id="UP001054821">
    <property type="component" value="Chromosome 1"/>
</dbReference>
<evidence type="ECO:0000313" key="6">
    <source>
        <dbReference type="Proteomes" id="UP001054821"/>
    </source>
</evidence>
<dbReference type="InterPro" id="IPR002156">
    <property type="entry name" value="RNaseH_domain"/>
</dbReference>
<sequence>MILSIPLGNGDEGDRLIWPLNRNEIYSVKSGYNIMTDAPPSQYHDRPSSSRENCPELWKIIWKSNLIPKLKNFLWRIVRGCLSTKEGLFRRHLGASRLCPSCHDRCDAILESKCVCPNQSVVRIRQMLGAFHFASNPVTTLSMVPAPSNVTSENTWSHFPHGWCKFNVDASWDKVCMKSSLGGVIRDEDEIFLRGYECFRLLASMLEVEAHYALKGIYLAADLGATHIIIETDSKELVQNVNDGIGRSVWSIYPVISTVTRCCNQFNFYNWRWIPRRLNGIVDSIAANAWRRMSEEVQIHIPRLPWFLFCRWMDYLVLLDCRLLPVRG</sequence>
<reference evidence="3 6" key="3">
    <citation type="journal article" date="2022" name="G3 (Bethesda)">
        <title>Whole-genome sequence and methylome profiling of the almond [Prunus dulcis (Mill.) D.A. Webb] cultivar 'Nonpareil'.</title>
        <authorList>
            <person name="D'Amico-Willman K.M."/>
            <person name="Ouma W.Z."/>
            <person name="Meulia T."/>
            <person name="Sideli G.M."/>
            <person name="Gradziel T.M."/>
            <person name="Fresnedo-Ramirez J."/>
        </authorList>
    </citation>
    <scope>NUCLEOTIDE SEQUENCE [LARGE SCALE GENOMIC DNA]</scope>
    <source>
        <strain evidence="3">Clone GOH B32 T37-40</strain>
    </source>
</reference>
<gene>
    <name evidence="4" type="ORF">ALMOND_2B000740</name>
    <name evidence="3" type="ORF">L3X38_004541</name>
</gene>
<proteinExistence type="predicted"/>
<dbReference type="PANTHER" id="PTHR47723:SF19">
    <property type="entry name" value="POLYNUCLEOTIDYL TRANSFERASE, RIBONUCLEASE H-LIKE SUPERFAMILY PROTEIN"/>
    <property type="match status" value="1"/>
</dbReference>
<dbReference type="Gramene" id="VVA28097">
    <property type="protein sequence ID" value="VVA28097"/>
    <property type="gene ID" value="Prudul26B000740"/>
</dbReference>
<evidence type="ECO:0000313" key="4">
    <source>
        <dbReference type="EMBL" id="VVA28097.1"/>
    </source>
</evidence>
<dbReference type="Pfam" id="PF13966">
    <property type="entry name" value="zf-RVT"/>
    <property type="match status" value="1"/>
</dbReference>
<dbReference type="CDD" id="cd06222">
    <property type="entry name" value="RNase_H_like"/>
    <property type="match status" value="1"/>
</dbReference>
<dbReference type="GO" id="GO:0004523">
    <property type="term" value="F:RNA-DNA hybrid ribonuclease activity"/>
    <property type="evidence" value="ECO:0007669"/>
    <property type="project" value="InterPro"/>
</dbReference>
<dbReference type="GO" id="GO:0003676">
    <property type="term" value="F:nucleic acid binding"/>
    <property type="evidence" value="ECO:0007669"/>
    <property type="project" value="InterPro"/>
</dbReference>
<dbReference type="OMA" id="ANAWRRM"/>
<evidence type="ECO:0000259" key="2">
    <source>
        <dbReference type="Pfam" id="PF13966"/>
    </source>
</evidence>
<dbReference type="InterPro" id="IPR026960">
    <property type="entry name" value="RVT-Znf"/>
</dbReference>
<evidence type="ECO:0000313" key="3">
    <source>
        <dbReference type="EMBL" id="KAI5351650.1"/>
    </source>
</evidence>
<dbReference type="Gene3D" id="3.30.420.10">
    <property type="entry name" value="Ribonuclease H-like superfamily/Ribonuclease H"/>
    <property type="match status" value="1"/>
</dbReference>
<reference evidence="4" key="1">
    <citation type="submission" date="2019-07" db="EMBL/GenBank/DDBJ databases">
        <authorList>
            <person name="Alioto T."/>
            <person name="Alioto T."/>
            <person name="Gomez Garrido J."/>
        </authorList>
    </citation>
    <scope>NUCLEOTIDE SEQUENCE</scope>
</reference>
<dbReference type="EMBL" id="CABIKO010000134">
    <property type="protein sequence ID" value="VVA28097.1"/>
    <property type="molecule type" value="Genomic_DNA"/>
</dbReference>
<reference evidence="5" key="2">
    <citation type="journal article" date="2020" name="Plant J.">
        <title>Transposons played a major role in the diversification between the closely related almond and peach genomes: results from the almond genome sequence.</title>
        <authorList>
            <person name="Alioto T."/>
            <person name="Alexiou K.G."/>
            <person name="Bardil A."/>
            <person name="Barteri F."/>
            <person name="Castanera R."/>
            <person name="Cruz F."/>
            <person name="Dhingra A."/>
            <person name="Duval H."/>
            <person name="Fernandez I Marti A."/>
            <person name="Frias L."/>
            <person name="Galan B."/>
            <person name="Garcia J.L."/>
            <person name="Howad W."/>
            <person name="Gomez-Garrido J."/>
            <person name="Gut M."/>
            <person name="Julca I."/>
            <person name="Morata J."/>
            <person name="Puigdomenech P."/>
            <person name="Ribeca P."/>
            <person name="Rubio Cabetas M.J."/>
            <person name="Vlasova A."/>
            <person name="Wirthensohn M."/>
            <person name="Garcia-Mas J."/>
            <person name="Gabaldon T."/>
            <person name="Casacuberta J.M."/>
            <person name="Arus P."/>
        </authorList>
    </citation>
    <scope>NUCLEOTIDE SEQUENCE [LARGE SCALE GENOMIC DNA]</scope>
    <source>
        <strain evidence="5">cv. Texas</strain>
    </source>
</reference>
<dbReference type="InterPro" id="IPR044730">
    <property type="entry name" value="RNase_H-like_dom_plant"/>
</dbReference>
<dbReference type="SUPFAM" id="SSF53098">
    <property type="entry name" value="Ribonuclease H-like"/>
    <property type="match status" value="1"/>
</dbReference>
<dbReference type="InterPro" id="IPR012337">
    <property type="entry name" value="RNaseH-like_sf"/>
</dbReference>
<evidence type="ECO:0000313" key="5">
    <source>
        <dbReference type="Proteomes" id="UP000327085"/>
    </source>
</evidence>
<dbReference type="InterPro" id="IPR053151">
    <property type="entry name" value="RNase_H-like"/>
</dbReference>
<keyword evidence="6" id="KW-1185">Reference proteome</keyword>
<evidence type="ECO:0000259" key="1">
    <source>
        <dbReference type="Pfam" id="PF13456"/>
    </source>
</evidence>
<dbReference type="Pfam" id="PF13456">
    <property type="entry name" value="RVT_3"/>
    <property type="match status" value="1"/>
</dbReference>
<feature type="domain" description="Reverse transcriptase zinc-binding" evidence="2">
    <location>
        <begin position="26"/>
        <end position="109"/>
    </location>
</feature>
<dbReference type="PANTHER" id="PTHR47723">
    <property type="entry name" value="OS05G0353850 PROTEIN"/>
    <property type="match status" value="1"/>
</dbReference>
<accession>A0A5E4FJ87</accession>
<dbReference type="InterPro" id="IPR036397">
    <property type="entry name" value="RNaseH_sf"/>
</dbReference>
<dbReference type="InParanoid" id="A0A5E4FJ87"/>
<name>A0A5E4FJ87_PRUDU</name>
<protein>
    <submittedName>
        <fullName evidence="4">PREDICTED: reverse mRNAase</fullName>
    </submittedName>
</protein>
<feature type="domain" description="RNase H type-1" evidence="1">
    <location>
        <begin position="167"/>
        <end position="288"/>
    </location>
</feature>